<accession>A0A7X2XJ63</accession>
<evidence type="ECO:0000313" key="3">
    <source>
        <dbReference type="Proteomes" id="UP000443070"/>
    </source>
</evidence>
<protein>
    <submittedName>
        <fullName evidence="1">Uncharacterized protein</fullName>
    </submittedName>
</protein>
<evidence type="ECO:0000313" key="4">
    <source>
        <dbReference type="Proteomes" id="UP000484547"/>
    </source>
</evidence>
<dbReference type="RefSeq" id="WP_149877390.1">
    <property type="nucleotide sequence ID" value="NZ_WNBG01000011.1"/>
</dbReference>
<dbReference type="EMBL" id="WNBW01000011">
    <property type="protein sequence ID" value="MTU04789.1"/>
    <property type="molecule type" value="Genomic_DNA"/>
</dbReference>
<comment type="caution">
    <text evidence="1">The sequence shown here is derived from an EMBL/GenBank/DDBJ whole genome shotgun (WGS) entry which is preliminary data.</text>
</comment>
<dbReference type="EMBL" id="WNBM01000010">
    <property type="protein sequence ID" value="MTT76658.1"/>
    <property type="molecule type" value="Genomic_DNA"/>
</dbReference>
<dbReference type="AlphaFoldDB" id="A0A7X2XJ63"/>
<keyword evidence="3" id="KW-1185">Reference proteome</keyword>
<organism evidence="1 4">
    <name type="scientific">Phascolarctobacterium faecium</name>
    <dbReference type="NCBI Taxonomy" id="33025"/>
    <lineage>
        <taxon>Bacteria</taxon>
        <taxon>Bacillati</taxon>
        <taxon>Bacillota</taxon>
        <taxon>Negativicutes</taxon>
        <taxon>Acidaminococcales</taxon>
        <taxon>Acidaminococcaceae</taxon>
        <taxon>Phascolarctobacterium</taxon>
    </lineage>
</organism>
<gene>
    <name evidence="1" type="ORF">GMD11_10335</name>
    <name evidence="2" type="ORF">GMD18_10325</name>
</gene>
<reference evidence="3 4" key="1">
    <citation type="journal article" date="2019" name="Nat. Med.">
        <title>A library of human gut bacterial isolates paired with longitudinal multiomics data enables mechanistic microbiome research.</title>
        <authorList>
            <person name="Poyet M."/>
            <person name="Groussin M."/>
            <person name="Gibbons S.M."/>
            <person name="Avila-Pacheco J."/>
            <person name="Jiang X."/>
            <person name="Kearney S.M."/>
            <person name="Perrotta A.R."/>
            <person name="Berdy B."/>
            <person name="Zhao S."/>
            <person name="Lieberman T.D."/>
            <person name="Swanson P.K."/>
            <person name="Smith M."/>
            <person name="Roesemann S."/>
            <person name="Alexander J.E."/>
            <person name="Rich S.A."/>
            <person name="Livny J."/>
            <person name="Vlamakis H."/>
            <person name="Clish C."/>
            <person name="Bullock K."/>
            <person name="Deik A."/>
            <person name="Scott J."/>
            <person name="Pierce K.A."/>
            <person name="Xavier R.J."/>
            <person name="Alm E.J."/>
        </authorList>
    </citation>
    <scope>NUCLEOTIDE SEQUENCE [LARGE SCALE GENOMIC DNA]</scope>
    <source>
        <strain evidence="1 4">BIOML-A13</strain>
        <strain evidence="2 3">BIOML-A3</strain>
    </source>
</reference>
<evidence type="ECO:0000313" key="2">
    <source>
        <dbReference type="EMBL" id="MTU04789.1"/>
    </source>
</evidence>
<proteinExistence type="predicted"/>
<sequence length="100" mass="11185">MRLIDADAAKVELLRMVGDIHGWGEFFDGIRSGYQSAADRLDTMPVVEERKRGHWIEHPEHPIGDCSVCGERVPIYSGSKKYKSCPYCGAIMDGKVGEEE</sequence>
<evidence type="ECO:0000313" key="1">
    <source>
        <dbReference type="EMBL" id="MTT76658.1"/>
    </source>
</evidence>
<dbReference type="Proteomes" id="UP000443070">
    <property type="component" value="Unassembled WGS sequence"/>
</dbReference>
<dbReference type="Proteomes" id="UP000484547">
    <property type="component" value="Unassembled WGS sequence"/>
</dbReference>
<dbReference type="OrthoDB" id="1861538at2"/>
<name>A0A7X2XJ63_9FIRM</name>